<dbReference type="PANTHER" id="PTHR43116:SF3">
    <property type="entry name" value="CLASS I PEPTIDE CHAIN RELEASE FACTOR"/>
    <property type="match status" value="1"/>
</dbReference>
<keyword evidence="2" id="KW-0648">Protein biosynthesis</keyword>
<dbReference type="PROSITE" id="PS00745">
    <property type="entry name" value="RF_PROK_I"/>
    <property type="match status" value="1"/>
</dbReference>
<dbReference type="GO" id="GO:0016810">
    <property type="term" value="F:hydrolase activity, acting on carbon-nitrogen (but not peptide) bonds"/>
    <property type="evidence" value="ECO:0007669"/>
    <property type="project" value="UniProtKB-ARBA"/>
</dbReference>
<reference evidence="6" key="1">
    <citation type="journal article" date="2018" name="Algal Res.">
        <title>Characterization of plant carbon substrate utilization by Auxenochlorella protothecoides.</title>
        <authorList>
            <person name="Vogler B.W."/>
            <person name="Starkenburg S.R."/>
            <person name="Sudasinghe N."/>
            <person name="Schambach J.Y."/>
            <person name="Rollin J.A."/>
            <person name="Pattathil S."/>
            <person name="Barry A.N."/>
        </authorList>
    </citation>
    <scope>NUCLEOTIDE SEQUENCE [LARGE SCALE GENOMIC DNA]</scope>
    <source>
        <strain evidence="6">UTEX 25</strain>
    </source>
</reference>
<dbReference type="InterPro" id="IPR005139">
    <property type="entry name" value="PCRF"/>
</dbReference>
<dbReference type="Gene3D" id="3.60.110.10">
    <property type="entry name" value="Carbon-nitrogen hydrolase"/>
    <property type="match status" value="1"/>
</dbReference>
<dbReference type="InterPro" id="IPR045853">
    <property type="entry name" value="Pep_chain_release_fac_I_sf"/>
</dbReference>
<dbReference type="Pfam" id="PF00795">
    <property type="entry name" value="CN_hydrolase"/>
    <property type="match status" value="1"/>
</dbReference>
<dbReference type="AlphaFoldDB" id="A0A3M7L486"/>
<dbReference type="InterPro" id="IPR003010">
    <property type="entry name" value="C-N_Hydrolase"/>
</dbReference>
<dbReference type="CDD" id="cd07573">
    <property type="entry name" value="CPA"/>
    <property type="match status" value="1"/>
</dbReference>
<dbReference type="InterPro" id="IPR000352">
    <property type="entry name" value="Pep_chain_release_fac_I"/>
</dbReference>
<evidence type="ECO:0000256" key="2">
    <source>
        <dbReference type="ARBA" id="ARBA00022917"/>
    </source>
</evidence>
<dbReference type="SUPFAM" id="SSF75620">
    <property type="entry name" value="Release factor"/>
    <property type="match status" value="1"/>
</dbReference>
<dbReference type="GO" id="GO:0005737">
    <property type="term" value="C:cytoplasm"/>
    <property type="evidence" value="ECO:0007669"/>
    <property type="project" value="InterPro"/>
</dbReference>
<dbReference type="NCBIfam" id="TIGR00020">
    <property type="entry name" value="prfB"/>
    <property type="match status" value="1"/>
</dbReference>
<dbReference type="EMBL" id="QOKY01000128">
    <property type="protein sequence ID" value="RMZ57397.1"/>
    <property type="molecule type" value="Genomic_DNA"/>
</dbReference>
<evidence type="ECO:0000313" key="6">
    <source>
        <dbReference type="Proteomes" id="UP000279271"/>
    </source>
</evidence>
<protein>
    <recommendedName>
        <fullName evidence="4">CN hydrolase domain-containing protein</fullName>
    </recommendedName>
</protein>
<gene>
    <name evidence="5" type="ORF">APUTEX25_004231</name>
</gene>
<sequence length="668" mass="73182">AKAEQNVRAAAAAGANIILLQELFEAPYFCQEQLAKHYALANPVEGNPLIERFARLAKELGVVLPISFFERAGNAYFNSLVVIDADGMTVGLYRKSHIPDGPGYQEKFYFSPGDTGFKPFDTSFGRIGVLICWDQWFPEAARCLALQGAELLFYPTAIGSEPPPAPPVSSYLHWQRVMAGHSGASMVPVIAANRMGREVFDASEITFYGGSFITDETGRVVAQVGSGSLPPNGGPDASPAKEEGFVTATFDLDEIRTARAGWGMFRDRRPELYGAIRTMDGFSQAREREYELSFNGLREKAEELRKRCQDAAERADMVALQGRIVDLEKQAGDPALWEDTSSAQTLLQRLSEAKETVASLQELSGICDDVDLTVDLAALEKTGSSLQHEGLEEAQTLASDLEGRLAALELRQMLNGPYDDRAAILSIQAGAGGTDAQDWASMLERMYTRWAERRGMTWRALYRSPGEEAGIKCVELEVTGPWAFGWLAGEKGTHRLVRQSPFNAKAARQTSFAAVEVMPVLEDLAASVEVPETEVEVSTMRAGGAGGQNVNKVETAVRIVHLPTGIAVRCQVERTQALNKALAFKWLKAKLLVLAQEKQREAAAGIRGDHVKAEWGQQIRNYVLHPYRLVKDVRTGKESSAVDDVLGGDLDGFMAAYLNWAQREARQA</sequence>
<dbReference type="PROSITE" id="PS50263">
    <property type="entry name" value="CN_HYDROLASE"/>
    <property type="match status" value="1"/>
</dbReference>
<evidence type="ECO:0000259" key="4">
    <source>
        <dbReference type="PROSITE" id="PS50263"/>
    </source>
</evidence>
<accession>A0A3M7L486</accession>
<evidence type="ECO:0000256" key="3">
    <source>
        <dbReference type="SAM" id="Coils"/>
    </source>
</evidence>
<name>A0A3M7L486_AUXPR</name>
<feature type="coiled-coil region" evidence="3">
    <location>
        <begin position="287"/>
        <end position="363"/>
    </location>
</feature>
<dbReference type="SMART" id="SM00937">
    <property type="entry name" value="PCRF"/>
    <property type="match status" value="1"/>
</dbReference>
<dbReference type="InterPro" id="IPR036526">
    <property type="entry name" value="C-N_Hydrolase_sf"/>
</dbReference>
<proteinExistence type="inferred from homology"/>
<dbReference type="SUPFAM" id="SSF56317">
    <property type="entry name" value="Carbon-nitrogen hydrolase"/>
    <property type="match status" value="1"/>
</dbReference>
<comment type="similarity">
    <text evidence="1">Belongs to the prokaryotic/mitochondrial release factor family.</text>
</comment>
<evidence type="ECO:0000313" key="5">
    <source>
        <dbReference type="EMBL" id="RMZ57397.1"/>
    </source>
</evidence>
<dbReference type="GO" id="GO:0016149">
    <property type="term" value="F:translation release factor activity, codon specific"/>
    <property type="evidence" value="ECO:0007669"/>
    <property type="project" value="InterPro"/>
</dbReference>
<dbReference type="Gene3D" id="3.30.70.1660">
    <property type="match status" value="1"/>
</dbReference>
<organism evidence="5 6">
    <name type="scientific">Auxenochlorella protothecoides</name>
    <name type="common">Green microalga</name>
    <name type="synonym">Chlorella protothecoides</name>
    <dbReference type="NCBI Taxonomy" id="3075"/>
    <lineage>
        <taxon>Eukaryota</taxon>
        <taxon>Viridiplantae</taxon>
        <taxon>Chlorophyta</taxon>
        <taxon>core chlorophytes</taxon>
        <taxon>Trebouxiophyceae</taxon>
        <taxon>Chlorellales</taxon>
        <taxon>Chlorellaceae</taxon>
        <taxon>Auxenochlorella</taxon>
    </lineage>
</organism>
<feature type="non-terminal residue" evidence="5">
    <location>
        <position position="1"/>
    </location>
</feature>
<keyword evidence="3" id="KW-0175">Coiled coil</keyword>
<dbReference type="HAMAP" id="MF_00094">
    <property type="entry name" value="Rel_fac_2"/>
    <property type="match status" value="1"/>
</dbReference>
<feature type="domain" description="CN hydrolase" evidence="4">
    <location>
        <begin position="1"/>
        <end position="252"/>
    </location>
</feature>
<dbReference type="Gene3D" id="1.20.58.410">
    <property type="entry name" value="Release factor"/>
    <property type="match status" value="1"/>
</dbReference>
<dbReference type="PANTHER" id="PTHR43116">
    <property type="entry name" value="PEPTIDE CHAIN RELEASE FACTOR 2"/>
    <property type="match status" value="1"/>
</dbReference>
<dbReference type="Pfam" id="PF03462">
    <property type="entry name" value="PCRF"/>
    <property type="match status" value="1"/>
</dbReference>
<dbReference type="Proteomes" id="UP000279271">
    <property type="component" value="Unassembled WGS sequence"/>
</dbReference>
<comment type="caution">
    <text evidence="5">The sequence shown here is derived from an EMBL/GenBank/DDBJ whole genome shotgun (WGS) entry which is preliminary data.</text>
</comment>
<evidence type="ECO:0000256" key="1">
    <source>
        <dbReference type="ARBA" id="ARBA00010835"/>
    </source>
</evidence>
<dbReference type="Gene3D" id="3.30.160.20">
    <property type="match status" value="1"/>
</dbReference>
<dbReference type="InterPro" id="IPR004374">
    <property type="entry name" value="PrfB"/>
</dbReference>
<dbReference type="Pfam" id="PF00472">
    <property type="entry name" value="RF-1"/>
    <property type="match status" value="1"/>
</dbReference>